<evidence type="ECO:0000313" key="2">
    <source>
        <dbReference type="Proteomes" id="UP001180020"/>
    </source>
</evidence>
<comment type="caution">
    <text evidence="1">The sequence shown here is derived from an EMBL/GenBank/DDBJ whole genome shotgun (WGS) entry which is preliminary data.</text>
</comment>
<keyword evidence="2" id="KW-1185">Reference proteome</keyword>
<evidence type="ECO:0008006" key="3">
    <source>
        <dbReference type="Google" id="ProtNLM"/>
    </source>
</evidence>
<reference evidence="1" key="2">
    <citation type="submission" date="2023-06" db="EMBL/GenBank/DDBJ databases">
        <authorList>
            <person name="Ma L."/>
            <person name="Liu K.-W."/>
            <person name="Li Z."/>
            <person name="Hsiao Y.-Y."/>
            <person name="Qi Y."/>
            <person name="Fu T."/>
            <person name="Tang G."/>
            <person name="Zhang D."/>
            <person name="Sun W.-H."/>
            <person name="Liu D.-K."/>
            <person name="Li Y."/>
            <person name="Chen G.-Z."/>
            <person name="Liu X.-D."/>
            <person name="Liao X.-Y."/>
            <person name="Jiang Y.-T."/>
            <person name="Yu X."/>
            <person name="Hao Y."/>
            <person name="Huang J."/>
            <person name="Zhao X.-W."/>
            <person name="Ke S."/>
            <person name="Chen Y.-Y."/>
            <person name="Wu W.-L."/>
            <person name="Hsu J.-L."/>
            <person name="Lin Y.-F."/>
            <person name="Huang M.-D."/>
            <person name="Li C.-Y."/>
            <person name="Huang L."/>
            <person name="Wang Z.-W."/>
            <person name="Zhao X."/>
            <person name="Zhong W.-Y."/>
            <person name="Peng D.-H."/>
            <person name="Ahmad S."/>
            <person name="Lan S."/>
            <person name="Zhang J.-S."/>
            <person name="Tsai W.-C."/>
            <person name="Van De Peer Y."/>
            <person name="Liu Z.-J."/>
        </authorList>
    </citation>
    <scope>NUCLEOTIDE SEQUENCE</scope>
    <source>
        <strain evidence="1">CP</strain>
        <tissue evidence="1">Leaves</tissue>
    </source>
</reference>
<dbReference type="EMBL" id="JAUJYO010000018">
    <property type="protein sequence ID" value="KAK1290129.1"/>
    <property type="molecule type" value="Genomic_DNA"/>
</dbReference>
<name>A0AAV9CNF8_ACOCL</name>
<evidence type="ECO:0000313" key="1">
    <source>
        <dbReference type="EMBL" id="KAK1290129.1"/>
    </source>
</evidence>
<dbReference type="Proteomes" id="UP001180020">
    <property type="component" value="Unassembled WGS sequence"/>
</dbReference>
<reference evidence="1" key="1">
    <citation type="journal article" date="2023" name="Nat. Commun.">
        <title>Diploid and tetraploid genomes of Acorus and the evolution of monocots.</title>
        <authorList>
            <person name="Ma L."/>
            <person name="Liu K.W."/>
            <person name="Li Z."/>
            <person name="Hsiao Y.Y."/>
            <person name="Qi Y."/>
            <person name="Fu T."/>
            <person name="Tang G.D."/>
            <person name="Zhang D."/>
            <person name="Sun W.H."/>
            <person name="Liu D.K."/>
            <person name="Li Y."/>
            <person name="Chen G.Z."/>
            <person name="Liu X.D."/>
            <person name="Liao X.Y."/>
            <person name="Jiang Y.T."/>
            <person name="Yu X."/>
            <person name="Hao Y."/>
            <person name="Huang J."/>
            <person name="Zhao X.W."/>
            <person name="Ke S."/>
            <person name="Chen Y.Y."/>
            <person name="Wu W.L."/>
            <person name="Hsu J.L."/>
            <person name="Lin Y.F."/>
            <person name="Huang M.D."/>
            <person name="Li C.Y."/>
            <person name="Huang L."/>
            <person name="Wang Z.W."/>
            <person name="Zhao X."/>
            <person name="Zhong W.Y."/>
            <person name="Peng D.H."/>
            <person name="Ahmad S."/>
            <person name="Lan S."/>
            <person name="Zhang J.S."/>
            <person name="Tsai W.C."/>
            <person name="Van de Peer Y."/>
            <person name="Liu Z.J."/>
        </authorList>
    </citation>
    <scope>NUCLEOTIDE SEQUENCE</scope>
    <source>
        <strain evidence="1">CP</strain>
    </source>
</reference>
<dbReference type="PANTHER" id="PTHR34945:SF8">
    <property type="entry name" value="DOWNSTREAM TARGET OF AGL15-4"/>
    <property type="match status" value="1"/>
</dbReference>
<accession>A0AAV9CNF8</accession>
<protein>
    <recommendedName>
        <fullName evidence="3">Non-haem dioxygenase N-terminal domain-containing protein</fullName>
    </recommendedName>
</protein>
<proteinExistence type="predicted"/>
<gene>
    <name evidence="1" type="ORF">QJS10_CPB18g01019</name>
</gene>
<dbReference type="AlphaFoldDB" id="A0AAV9CNF8"/>
<organism evidence="1 2">
    <name type="scientific">Acorus calamus</name>
    <name type="common">Sweet flag</name>
    <dbReference type="NCBI Taxonomy" id="4465"/>
    <lineage>
        <taxon>Eukaryota</taxon>
        <taxon>Viridiplantae</taxon>
        <taxon>Streptophyta</taxon>
        <taxon>Embryophyta</taxon>
        <taxon>Tracheophyta</taxon>
        <taxon>Spermatophyta</taxon>
        <taxon>Magnoliopsida</taxon>
        <taxon>Liliopsida</taxon>
        <taxon>Acoraceae</taxon>
        <taxon>Acorus</taxon>
    </lineage>
</organism>
<sequence>MVAGEISGALGEAGLFVVENHGISGKIVSAALGSVNGRRGFDGEGEGEELWWCGGEEMAGEWSEETERVATTILQLLFNKKLVQQPTKAELMTTTTGSVLCLRRHASAGPDEAHDGPARTDLLRTLMRRSNHHHHSLAVHVFQGAAGFSAYLKQGGWASFRIGADADVVVVVTAGDQIQSLYNVY</sequence>
<dbReference type="PANTHER" id="PTHR34945">
    <property type="entry name" value="2-OXOGLUTARATE (2OG) AND FE(II)-DEPENDENT OXYGENASE SUPERFAMILY PROTEIN"/>
    <property type="match status" value="1"/>
</dbReference>